<dbReference type="InterPro" id="IPR017938">
    <property type="entry name" value="Riboflavin_synthase-like_b-brl"/>
</dbReference>
<keyword evidence="2" id="KW-0408">Iron</keyword>
<name>A0A7C4Y6C5_9BACT</name>
<dbReference type="Pfam" id="PF00175">
    <property type="entry name" value="NAD_binding_1"/>
    <property type="match status" value="1"/>
</dbReference>
<dbReference type="PIRSF" id="PIRSF006816">
    <property type="entry name" value="Cyc3_hyd_g"/>
    <property type="match status" value="1"/>
</dbReference>
<dbReference type="SUPFAM" id="SSF63380">
    <property type="entry name" value="Riboflavin synthase domain-like"/>
    <property type="match status" value="1"/>
</dbReference>
<reference evidence="4" key="1">
    <citation type="journal article" date="2020" name="mSystems">
        <title>Genome- and Community-Level Interaction Insights into Carbon Utilization and Element Cycling Functions of Hydrothermarchaeota in Hydrothermal Sediment.</title>
        <authorList>
            <person name="Zhou Z."/>
            <person name="Liu Y."/>
            <person name="Xu W."/>
            <person name="Pan J."/>
            <person name="Luo Z.H."/>
            <person name="Li M."/>
        </authorList>
    </citation>
    <scope>NUCLEOTIDE SEQUENCE [LARGE SCALE GENOMIC DNA]</scope>
    <source>
        <strain evidence="4">SpSt-794</strain>
    </source>
</reference>
<keyword evidence="1" id="KW-0285">Flavoprotein</keyword>
<dbReference type="GO" id="GO:0006221">
    <property type="term" value="P:pyrimidine nucleotide biosynthetic process"/>
    <property type="evidence" value="ECO:0007669"/>
    <property type="project" value="InterPro"/>
</dbReference>
<sequence length="276" mass="30657">MFKILRKEILGPEMVLMELTAPNVSKTAEPGQFVVIRVYEQGERIPLTIADFDRLKGTITLVFQKIGKTTHLLGSKNVGESIRDVVGPLGNPTEVESFGRVICVGGGIGIAPIYPISKKLKSKGNEVISIIGYRSKDYVFWEEKMRSVSDKLLIATNDGSYGEKGFVTDVLKRVLEQEKGIERVFTIGPAIMMKAVADMTRPYNIKTIASLNSLMVCGMGMCGACRVTVGGETKFTCADGPDFDAHLVDFDELMKRLNVYKEEEKLSFEKWKEEVK</sequence>
<dbReference type="SUPFAM" id="SSF52343">
    <property type="entry name" value="Ferredoxin reductase-like, C-terminal NADP-linked domain"/>
    <property type="match status" value="1"/>
</dbReference>
<evidence type="ECO:0000313" key="4">
    <source>
        <dbReference type="EMBL" id="HGW60204.1"/>
    </source>
</evidence>
<keyword evidence="1" id="KW-0274">FAD</keyword>
<feature type="domain" description="FAD-binding FR-type" evidence="3">
    <location>
        <begin position="1"/>
        <end position="95"/>
    </location>
</feature>
<dbReference type="InterPro" id="IPR001433">
    <property type="entry name" value="OxRdtase_FAD/NAD-bd"/>
</dbReference>
<feature type="binding site" evidence="2">
    <location>
        <position position="237"/>
    </location>
    <ligand>
        <name>[2Fe-2S] cluster</name>
        <dbReference type="ChEBI" id="CHEBI:190135"/>
    </ligand>
</feature>
<comment type="cofactor">
    <cofactor evidence="2">
        <name>[2Fe-2S] cluster</name>
        <dbReference type="ChEBI" id="CHEBI:190135"/>
    </cofactor>
    <text evidence="2">Binds 1 [2Fe-2S] cluster per subunit.</text>
</comment>
<protein>
    <submittedName>
        <fullName evidence="4">Sulfide/dihydroorotate dehydrogenase-like FAD/NAD-binding protein</fullName>
    </submittedName>
</protein>
<dbReference type="PANTHER" id="PTHR43513">
    <property type="entry name" value="DIHYDROOROTATE DEHYDROGENASE B (NAD(+)), ELECTRON TRANSFER SUBUNIT"/>
    <property type="match status" value="1"/>
</dbReference>
<dbReference type="PANTHER" id="PTHR43513:SF3">
    <property type="entry name" value="DIHYDROOROTATE DEHYDROGENASE B (NAD(+)), ELECTRON TRANSFER SUBUNIT-RELATED"/>
    <property type="match status" value="1"/>
</dbReference>
<feature type="binding site" evidence="2">
    <location>
        <position position="217"/>
    </location>
    <ligand>
        <name>[2Fe-2S] cluster</name>
        <dbReference type="ChEBI" id="CHEBI:190135"/>
    </ligand>
</feature>
<dbReference type="PROSITE" id="PS51384">
    <property type="entry name" value="FAD_FR"/>
    <property type="match status" value="1"/>
</dbReference>
<dbReference type="CDD" id="cd06219">
    <property type="entry name" value="DHOD_e_trans_like1"/>
    <property type="match status" value="1"/>
</dbReference>
<dbReference type="Gene3D" id="2.40.30.10">
    <property type="entry name" value="Translation factors"/>
    <property type="match status" value="1"/>
</dbReference>
<feature type="binding site" evidence="2">
    <location>
        <position position="225"/>
    </location>
    <ligand>
        <name>[2Fe-2S] cluster</name>
        <dbReference type="ChEBI" id="CHEBI:190135"/>
    </ligand>
</feature>
<dbReference type="PROSITE" id="PS00197">
    <property type="entry name" value="2FE2S_FER_1"/>
    <property type="match status" value="1"/>
</dbReference>
<feature type="binding site" evidence="2">
    <location>
        <position position="222"/>
    </location>
    <ligand>
        <name>[2Fe-2S] cluster</name>
        <dbReference type="ChEBI" id="CHEBI:190135"/>
    </ligand>
</feature>
<dbReference type="InterPro" id="IPR012165">
    <property type="entry name" value="Cyt_c3_hydrogenase_gsu"/>
</dbReference>
<dbReference type="GO" id="GO:0050660">
    <property type="term" value="F:flavin adenine dinucleotide binding"/>
    <property type="evidence" value="ECO:0007669"/>
    <property type="project" value="InterPro"/>
</dbReference>
<dbReference type="GO" id="GO:0051537">
    <property type="term" value="F:2 iron, 2 sulfur cluster binding"/>
    <property type="evidence" value="ECO:0007669"/>
    <property type="project" value="UniProtKB-KW"/>
</dbReference>
<keyword evidence="2" id="KW-0411">Iron-sulfur</keyword>
<dbReference type="GO" id="GO:0046872">
    <property type="term" value="F:metal ion binding"/>
    <property type="evidence" value="ECO:0007669"/>
    <property type="project" value="UniProtKB-KW"/>
</dbReference>
<dbReference type="GO" id="GO:0016491">
    <property type="term" value="F:oxidoreductase activity"/>
    <property type="evidence" value="ECO:0007669"/>
    <property type="project" value="InterPro"/>
</dbReference>
<gene>
    <name evidence="4" type="ORF">ENV82_02015</name>
</gene>
<comment type="caution">
    <text evidence="4">The sequence shown here is derived from an EMBL/GenBank/DDBJ whole genome shotgun (WGS) entry which is preliminary data.</text>
</comment>
<keyword evidence="2" id="KW-0001">2Fe-2S</keyword>
<dbReference type="InterPro" id="IPR039261">
    <property type="entry name" value="FNR_nucleotide-bd"/>
</dbReference>
<dbReference type="Gene3D" id="3.40.50.80">
    <property type="entry name" value="Nucleotide-binding domain of ferredoxin-NADP reductase (FNR) module"/>
    <property type="match status" value="1"/>
</dbReference>
<dbReference type="InterPro" id="IPR006058">
    <property type="entry name" value="2Fe2S_fd_BS"/>
</dbReference>
<organism evidence="4">
    <name type="scientific">Caldisericum exile</name>
    <dbReference type="NCBI Taxonomy" id="693075"/>
    <lineage>
        <taxon>Bacteria</taxon>
        <taxon>Pseudomonadati</taxon>
        <taxon>Caldisericota/Cryosericota group</taxon>
        <taxon>Caldisericota</taxon>
        <taxon>Caldisericia</taxon>
        <taxon>Caldisericales</taxon>
        <taxon>Caldisericaceae</taxon>
        <taxon>Caldisericum</taxon>
    </lineage>
</organism>
<dbReference type="EMBL" id="DTHV01000064">
    <property type="protein sequence ID" value="HGW60204.1"/>
    <property type="molecule type" value="Genomic_DNA"/>
</dbReference>
<keyword evidence="2" id="KW-0479">Metal-binding</keyword>
<evidence type="ECO:0000259" key="3">
    <source>
        <dbReference type="PROSITE" id="PS51384"/>
    </source>
</evidence>
<dbReference type="InterPro" id="IPR019480">
    <property type="entry name" value="Dihydroorotate_DH_Fe-S-bd"/>
</dbReference>
<dbReference type="AlphaFoldDB" id="A0A7C4Y6C5"/>
<dbReference type="NCBIfam" id="NF004862">
    <property type="entry name" value="PRK06222.1"/>
    <property type="match status" value="1"/>
</dbReference>
<feature type="binding site" evidence="1">
    <location>
        <begin position="62"/>
        <end position="64"/>
    </location>
    <ligand>
        <name>FAD</name>
        <dbReference type="ChEBI" id="CHEBI:57692"/>
    </ligand>
</feature>
<proteinExistence type="predicted"/>
<accession>A0A7C4Y6C5</accession>
<dbReference type="Pfam" id="PF10418">
    <property type="entry name" value="DHODB_Fe-S_bind"/>
    <property type="match status" value="1"/>
</dbReference>
<evidence type="ECO:0000256" key="2">
    <source>
        <dbReference type="PIRSR" id="PIRSR006816-2"/>
    </source>
</evidence>
<dbReference type="InterPro" id="IPR050353">
    <property type="entry name" value="PyrK_electron_transfer"/>
</dbReference>
<dbReference type="InterPro" id="IPR017927">
    <property type="entry name" value="FAD-bd_FR_type"/>
</dbReference>
<comment type="cofactor">
    <cofactor evidence="1">
        <name>FAD</name>
        <dbReference type="ChEBI" id="CHEBI:57692"/>
    </cofactor>
    <text evidence="1">Binds 1 FAD per subunit.</text>
</comment>
<evidence type="ECO:0000256" key="1">
    <source>
        <dbReference type="PIRSR" id="PIRSR006816-1"/>
    </source>
</evidence>